<dbReference type="HOGENOM" id="CLU_099602_0_0_1"/>
<gene>
    <name evidence="6" type="ordered locus">MTR_6g024195</name>
</gene>
<dbReference type="Gene3D" id="1.20.140.40">
    <property type="entry name" value="Invertase/pectin methylesterase inhibitor family protein"/>
    <property type="match status" value="1"/>
</dbReference>
<organism evidence="6 8">
    <name type="scientific">Medicago truncatula</name>
    <name type="common">Barrel medic</name>
    <name type="synonym">Medicago tribuloides</name>
    <dbReference type="NCBI Taxonomy" id="3880"/>
    <lineage>
        <taxon>Eukaryota</taxon>
        <taxon>Viridiplantae</taxon>
        <taxon>Streptophyta</taxon>
        <taxon>Embryophyta</taxon>
        <taxon>Tracheophyta</taxon>
        <taxon>Spermatophyta</taxon>
        <taxon>Magnoliopsida</taxon>
        <taxon>eudicotyledons</taxon>
        <taxon>Gunneridae</taxon>
        <taxon>Pentapetalae</taxon>
        <taxon>rosids</taxon>
        <taxon>fabids</taxon>
        <taxon>Fabales</taxon>
        <taxon>Fabaceae</taxon>
        <taxon>Papilionoideae</taxon>
        <taxon>50 kb inversion clade</taxon>
        <taxon>NPAAA clade</taxon>
        <taxon>Hologalegina</taxon>
        <taxon>IRL clade</taxon>
        <taxon>Trifolieae</taxon>
        <taxon>Medicago</taxon>
    </lineage>
</organism>
<evidence type="ECO:0000313" key="8">
    <source>
        <dbReference type="Proteomes" id="UP000002051"/>
    </source>
</evidence>
<dbReference type="InterPro" id="IPR034086">
    <property type="entry name" value="PMEI_plant"/>
</dbReference>
<name>A0A072U8R9_MEDTR</name>
<dbReference type="EMBL" id="CM001222">
    <property type="protein sequence ID" value="KEH25493.1"/>
    <property type="molecule type" value="Genomic_DNA"/>
</dbReference>
<accession>A0A072U8R9</accession>
<keyword evidence="8" id="KW-1185">Reference proteome</keyword>
<sequence length="185" mass="20421">MSQYFSLLLMLFVLCVASSNSISAKVVDVDVICREASNPTYCSNLLNSKQGGAKGVDLVDLAEYTIDVLSENWTNTYNLINKLINNAENSMVANYYYRCSIDFMNKDSVANSLGDALLNLNIGNYPAMAKAITDVKQYLFDCIDSLRKNKTSPLLPKYVDVLQQVISLRIISFSSFGGTVLSNGH</sequence>
<evidence type="ECO:0000259" key="5">
    <source>
        <dbReference type="SMART" id="SM00856"/>
    </source>
</evidence>
<dbReference type="InterPro" id="IPR035513">
    <property type="entry name" value="Invertase/methylesterase_inhib"/>
</dbReference>
<dbReference type="NCBIfam" id="TIGR01614">
    <property type="entry name" value="PME_inhib"/>
    <property type="match status" value="1"/>
</dbReference>
<evidence type="ECO:0000313" key="7">
    <source>
        <dbReference type="EnsemblPlants" id="KEH25493"/>
    </source>
</evidence>
<evidence type="ECO:0000313" key="6">
    <source>
        <dbReference type="EMBL" id="KEH25493.1"/>
    </source>
</evidence>
<keyword evidence="2" id="KW-1015">Disulfide bond</keyword>
<evidence type="ECO:0000256" key="4">
    <source>
        <dbReference type="SAM" id="SignalP"/>
    </source>
</evidence>
<protein>
    <submittedName>
        <fullName evidence="6">Plant invertase/pectin methylesterase inhibitor</fullName>
    </submittedName>
</protein>
<evidence type="ECO:0000256" key="2">
    <source>
        <dbReference type="ARBA" id="ARBA00023157"/>
    </source>
</evidence>
<dbReference type="GO" id="GO:0046910">
    <property type="term" value="F:pectinesterase inhibitor activity"/>
    <property type="evidence" value="ECO:0007669"/>
    <property type="project" value="InterPro"/>
</dbReference>
<dbReference type="SUPFAM" id="SSF101148">
    <property type="entry name" value="Plant invertase/pectin methylesterase inhibitor"/>
    <property type="match status" value="1"/>
</dbReference>
<proteinExistence type="inferred from homology"/>
<comment type="similarity">
    <text evidence="3">Belongs to the PMEI family.</text>
</comment>
<feature type="domain" description="Pectinesterase inhibitor" evidence="5">
    <location>
        <begin position="24"/>
        <end position="172"/>
    </location>
</feature>
<dbReference type="InterPro" id="IPR006501">
    <property type="entry name" value="Pectinesterase_inhib_dom"/>
</dbReference>
<keyword evidence="1 4" id="KW-0732">Signal</keyword>
<evidence type="ECO:0000256" key="3">
    <source>
        <dbReference type="ARBA" id="ARBA00038471"/>
    </source>
</evidence>
<dbReference type="InterPro" id="IPR052421">
    <property type="entry name" value="PCW_Enzyme_Inhibitor"/>
</dbReference>
<reference evidence="6 8" key="2">
    <citation type="journal article" date="2014" name="BMC Genomics">
        <title>An improved genome release (version Mt4.0) for the model legume Medicago truncatula.</title>
        <authorList>
            <person name="Tang H."/>
            <person name="Krishnakumar V."/>
            <person name="Bidwell S."/>
            <person name="Rosen B."/>
            <person name="Chan A."/>
            <person name="Zhou S."/>
            <person name="Gentzbittel L."/>
            <person name="Childs K.L."/>
            <person name="Yandell M."/>
            <person name="Gundlach H."/>
            <person name="Mayer K.F."/>
            <person name="Schwartz D.C."/>
            <person name="Town C.D."/>
        </authorList>
    </citation>
    <scope>GENOME REANNOTATION</scope>
    <source>
        <strain evidence="6">A17</strain>
        <strain evidence="7 8">cv. Jemalong A17</strain>
    </source>
</reference>
<reference evidence="7" key="3">
    <citation type="submission" date="2015-04" db="UniProtKB">
        <authorList>
            <consortium name="EnsemblPlants"/>
        </authorList>
    </citation>
    <scope>IDENTIFICATION</scope>
    <source>
        <strain evidence="7">cv. Jemalong A17</strain>
    </source>
</reference>
<dbReference type="AlphaFoldDB" id="A0A072U8R9"/>
<dbReference type="PANTHER" id="PTHR36710">
    <property type="entry name" value="PECTINESTERASE INHIBITOR-LIKE"/>
    <property type="match status" value="1"/>
</dbReference>
<feature type="chain" id="PRO_5014499407" evidence="4">
    <location>
        <begin position="25"/>
        <end position="185"/>
    </location>
</feature>
<dbReference type="PANTHER" id="PTHR36710:SF20">
    <property type="entry name" value="PECTINESTERASE INHIBITOR DOMAIN PROTEIN"/>
    <property type="match status" value="1"/>
</dbReference>
<dbReference type="SMART" id="SM00856">
    <property type="entry name" value="PMEI"/>
    <property type="match status" value="1"/>
</dbReference>
<dbReference type="CDD" id="cd15797">
    <property type="entry name" value="PMEI"/>
    <property type="match status" value="1"/>
</dbReference>
<dbReference type="Proteomes" id="UP000002051">
    <property type="component" value="Chromosome 6"/>
</dbReference>
<dbReference type="EnsemblPlants" id="KEH25493">
    <property type="protein sequence ID" value="KEH25493"/>
    <property type="gene ID" value="MTR_6g024195"/>
</dbReference>
<evidence type="ECO:0000256" key="1">
    <source>
        <dbReference type="ARBA" id="ARBA00022729"/>
    </source>
</evidence>
<reference evidence="6 8" key="1">
    <citation type="journal article" date="2011" name="Nature">
        <title>The Medicago genome provides insight into the evolution of rhizobial symbioses.</title>
        <authorList>
            <person name="Young N.D."/>
            <person name="Debelle F."/>
            <person name="Oldroyd G.E."/>
            <person name="Geurts R."/>
            <person name="Cannon S.B."/>
            <person name="Udvardi M.K."/>
            <person name="Benedito V.A."/>
            <person name="Mayer K.F."/>
            <person name="Gouzy J."/>
            <person name="Schoof H."/>
            <person name="Van de Peer Y."/>
            <person name="Proost S."/>
            <person name="Cook D.R."/>
            <person name="Meyers B.C."/>
            <person name="Spannagl M."/>
            <person name="Cheung F."/>
            <person name="De Mita S."/>
            <person name="Krishnakumar V."/>
            <person name="Gundlach H."/>
            <person name="Zhou S."/>
            <person name="Mudge J."/>
            <person name="Bharti A.K."/>
            <person name="Murray J.D."/>
            <person name="Naoumkina M.A."/>
            <person name="Rosen B."/>
            <person name="Silverstein K.A."/>
            <person name="Tang H."/>
            <person name="Rombauts S."/>
            <person name="Zhao P.X."/>
            <person name="Zhou P."/>
            <person name="Barbe V."/>
            <person name="Bardou P."/>
            <person name="Bechner M."/>
            <person name="Bellec A."/>
            <person name="Berger A."/>
            <person name="Berges H."/>
            <person name="Bidwell S."/>
            <person name="Bisseling T."/>
            <person name="Choisne N."/>
            <person name="Couloux A."/>
            <person name="Denny R."/>
            <person name="Deshpande S."/>
            <person name="Dai X."/>
            <person name="Doyle J.J."/>
            <person name="Dudez A.M."/>
            <person name="Farmer A.D."/>
            <person name="Fouteau S."/>
            <person name="Franken C."/>
            <person name="Gibelin C."/>
            <person name="Gish J."/>
            <person name="Goldstein S."/>
            <person name="Gonzalez A.J."/>
            <person name="Green P.J."/>
            <person name="Hallab A."/>
            <person name="Hartog M."/>
            <person name="Hua A."/>
            <person name="Humphray S.J."/>
            <person name="Jeong D.H."/>
            <person name="Jing Y."/>
            <person name="Jocker A."/>
            <person name="Kenton S.M."/>
            <person name="Kim D.J."/>
            <person name="Klee K."/>
            <person name="Lai H."/>
            <person name="Lang C."/>
            <person name="Lin S."/>
            <person name="Macmil S.L."/>
            <person name="Magdelenat G."/>
            <person name="Matthews L."/>
            <person name="McCorrison J."/>
            <person name="Monaghan E.L."/>
            <person name="Mun J.H."/>
            <person name="Najar F.Z."/>
            <person name="Nicholson C."/>
            <person name="Noirot C."/>
            <person name="O'Bleness M."/>
            <person name="Paule C.R."/>
            <person name="Poulain J."/>
            <person name="Prion F."/>
            <person name="Qin B."/>
            <person name="Qu C."/>
            <person name="Retzel E.F."/>
            <person name="Riddle C."/>
            <person name="Sallet E."/>
            <person name="Samain S."/>
            <person name="Samson N."/>
            <person name="Sanders I."/>
            <person name="Saurat O."/>
            <person name="Scarpelli C."/>
            <person name="Schiex T."/>
            <person name="Segurens B."/>
            <person name="Severin A.J."/>
            <person name="Sherrier D.J."/>
            <person name="Shi R."/>
            <person name="Sims S."/>
            <person name="Singer S.R."/>
            <person name="Sinharoy S."/>
            <person name="Sterck L."/>
            <person name="Viollet A."/>
            <person name="Wang B.B."/>
            <person name="Wang K."/>
            <person name="Wang M."/>
            <person name="Wang X."/>
            <person name="Warfsmann J."/>
            <person name="Weissenbach J."/>
            <person name="White D.D."/>
            <person name="White J.D."/>
            <person name="Wiley G.B."/>
            <person name="Wincker P."/>
            <person name="Xing Y."/>
            <person name="Yang L."/>
            <person name="Yao Z."/>
            <person name="Ying F."/>
            <person name="Zhai J."/>
            <person name="Zhou L."/>
            <person name="Zuber A."/>
            <person name="Denarie J."/>
            <person name="Dixon R.A."/>
            <person name="May G.D."/>
            <person name="Schwartz D.C."/>
            <person name="Rogers J."/>
            <person name="Quetier F."/>
            <person name="Town C.D."/>
            <person name="Roe B.A."/>
        </authorList>
    </citation>
    <scope>NUCLEOTIDE SEQUENCE [LARGE SCALE GENOMIC DNA]</scope>
    <source>
        <strain evidence="6">A17</strain>
        <strain evidence="7 8">cv. Jemalong A17</strain>
    </source>
</reference>
<feature type="signal peptide" evidence="4">
    <location>
        <begin position="1"/>
        <end position="24"/>
    </location>
</feature>